<dbReference type="Proteomes" id="UP000027100">
    <property type="component" value="Unassembled WGS sequence"/>
</dbReference>
<feature type="transmembrane region" description="Helical" evidence="1">
    <location>
        <begin position="41"/>
        <end position="61"/>
    </location>
</feature>
<keyword evidence="1" id="KW-0472">Membrane</keyword>
<protein>
    <recommendedName>
        <fullName evidence="4">Cell wall polymerase</fullName>
    </recommendedName>
</protein>
<name>A0A062V418_9PROT</name>
<dbReference type="AlphaFoldDB" id="A0A062V418"/>
<reference evidence="2 3" key="1">
    <citation type="journal article" date="2014" name="Antonie Van Leeuwenhoek">
        <title>Hyphomonas beringensis sp. nov. and Hyphomonas chukchiensis sp. nov., isolated from surface seawater of the Bering Sea and Chukchi Sea.</title>
        <authorList>
            <person name="Li C."/>
            <person name="Lai Q."/>
            <person name="Li G."/>
            <person name="Dong C."/>
            <person name="Wang J."/>
            <person name="Liao Y."/>
            <person name="Shao Z."/>
        </authorList>
    </citation>
    <scope>NUCLEOTIDE SEQUENCE [LARGE SCALE GENOMIC DNA]</scope>
    <source>
        <strain evidence="2 3">PS728</strain>
    </source>
</reference>
<gene>
    <name evidence="2" type="ORF">HPO_18817</name>
</gene>
<feature type="transmembrane region" description="Helical" evidence="1">
    <location>
        <begin position="17"/>
        <end position="35"/>
    </location>
</feature>
<accession>A0A062V418</accession>
<feature type="transmembrane region" description="Helical" evidence="1">
    <location>
        <begin position="224"/>
        <end position="244"/>
    </location>
</feature>
<proteinExistence type="predicted"/>
<dbReference type="PATRIC" id="fig|1280954.3.peg.3783"/>
<keyword evidence="1" id="KW-0812">Transmembrane</keyword>
<keyword evidence="3" id="KW-1185">Reference proteome</keyword>
<evidence type="ECO:0000313" key="3">
    <source>
        <dbReference type="Proteomes" id="UP000027100"/>
    </source>
</evidence>
<dbReference type="EMBL" id="ARYM01000040">
    <property type="protein sequence ID" value="KCZ96647.1"/>
    <property type="molecule type" value="Genomic_DNA"/>
</dbReference>
<feature type="transmembrane region" description="Helical" evidence="1">
    <location>
        <begin position="164"/>
        <end position="181"/>
    </location>
</feature>
<evidence type="ECO:0000313" key="2">
    <source>
        <dbReference type="EMBL" id="KCZ96647.1"/>
    </source>
</evidence>
<dbReference type="STRING" id="1280954.HPO_18817"/>
<feature type="transmembrane region" description="Helical" evidence="1">
    <location>
        <begin position="250"/>
        <end position="271"/>
    </location>
</feature>
<feature type="transmembrane region" description="Helical" evidence="1">
    <location>
        <begin position="68"/>
        <end position="88"/>
    </location>
</feature>
<keyword evidence="1" id="KW-1133">Transmembrane helix</keyword>
<evidence type="ECO:0000256" key="1">
    <source>
        <dbReference type="SAM" id="Phobius"/>
    </source>
</evidence>
<dbReference type="eggNOG" id="COG0772">
    <property type="taxonomic scope" value="Bacteria"/>
</dbReference>
<feature type="transmembrane region" description="Helical" evidence="1">
    <location>
        <begin position="94"/>
        <end position="113"/>
    </location>
</feature>
<organism evidence="2 3">
    <name type="scientific">Hyphomonas polymorpha PS728</name>
    <dbReference type="NCBI Taxonomy" id="1280954"/>
    <lineage>
        <taxon>Bacteria</taxon>
        <taxon>Pseudomonadati</taxon>
        <taxon>Pseudomonadota</taxon>
        <taxon>Alphaproteobacteria</taxon>
        <taxon>Hyphomonadales</taxon>
        <taxon>Hyphomonadaceae</taxon>
        <taxon>Hyphomonas</taxon>
    </lineage>
</organism>
<sequence length="277" mass="27745">MPVPLMFSSLAARPRRLGLACGAVATGLGIVYLIAAGAPLLYPSVNAAAFGVGAAFVLIAGRARLPTGPVLLALAAALLATSLFGVSADGATRWIALGPLTLQPSLILLPVMVTAFARQPTRLAAAAIAIAAVAMALQPDRAMAGALAAGLAAVAALRPRRETVLVLIISLMAFAAAFVQPDQLPAMPFVERVFYTSFAVHPLAGLAVLASAGVLLLPALLARSATSAAFGAVWLAILFAAALGNYPTPFAGYGASAILGYLISLTALSAGPPSSPA</sequence>
<feature type="transmembrane region" description="Helical" evidence="1">
    <location>
        <begin position="193"/>
        <end position="217"/>
    </location>
</feature>
<evidence type="ECO:0008006" key="4">
    <source>
        <dbReference type="Google" id="ProtNLM"/>
    </source>
</evidence>
<comment type="caution">
    <text evidence="2">The sequence shown here is derived from an EMBL/GenBank/DDBJ whole genome shotgun (WGS) entry which is preliminary data.</text>
</comment>